<dbReference type="AlphaFoldDB" id="A0A512PLR8"/>
<dbReference type="STRING" id="1423795.FD12_GL001844"/>
<sequence>MAEDTKKRIQIKVDRDLDSDVNAVFEELGLNPTVVVTALYRRVAAEGRIPFEFKLTDDEKARIDLARSVYNSDVPTLSDPQKIEKFLAEDNEDED</sequence>
<protein>
    <submittedName>
        <fullName evidence="1">DNA-damage-inducible protein J</fullName>
    </submittedName>
</protein>
<gene>
    <name evidence="1" type="primary">orf1_2</name>
    <name evidence="1" type="ORF">LRA02_10060</name>
</gene>
<accession>A0A512PLR8</accession>
<evidence type="ECO:0000313" key="2">
    <source>
        <dbReference type="Proteomes" id="UP000321569"/>
    </source>
</evidence>
<dbReference type="InterPro" id="IPR013321">
    <property type="entry name" value="Arc_rbn_hlx_hlx"/>
</dbReference>
<dbReference type="InterPro" id="IPR007337">
    <property type="entry name" value="RelB/DinJ"/>
</dbReference>
<name>A0A512PLR8_9LACO</name>
<dbReference type="RefSeq" id="WP_054747831.1">
    <property type="nucleotide sequence ID" value="NZ_BKAM01000009.1"/>
</dbReference>
<dbReference type="Proteomes" id="UP000321569">
    <property type="component" value="Unassembled WGS sequence"/>
</dbReference>
<proteinExistence type="predicted"/>
<dbReference type="EMBL" id="BKAM01000009">
    <property type="protein sequence ID" value="GEP72138.1"/>
    <property type="molecule type" value="Genomic_DNA"/>
</dbReference>
<dbReference type="GO" id="GO:0006355">
    <property type="term" value="P:regulation of DNA-templated transcription"/>
    <property type="evidence" value="ECO:0007669"/>
    <property type="project" value="InterPro"/>
</dbReference>
<reference evidence="1 2" key="1">
    <citation type="submission" date="2019-07" db="EMBL/GenBank/DDBJ databases">
        <title>Whole genome shotgun sequence of Lactobacillus rapi NBRC 109618.</title>
        <authorList>
            <person name="Hosoyama A."/>
            <person name="Uohara A."/>
            <person name="Ohji S."/>
            <person name="Ichikawa N."/>
        </authorList>
    </citation>
    <scope>NUCLEOTIDE SEQUENCE [LARGE SCALE GENOMIC DNA]</scope>
    <source>
        <strain evidence="1 2">NBRC 109618</strain>
    </source>
</reference>
<comment type="caution">
    <text evidence="1">The sequence shown here is derived from an EMBL/GenBank/DDBJ whole genome shotgun (WGS) entry which is preliminary data.</text>
</comment>
<evidence type="ECO:0000313" key="1">
    <source>
        <dbReference type="EMBL" id="GEP72138.1"/>
    </source>
</evidence>
<dbReference type="Gene3D" id="1.10.1220.10">
    <property type="entry name" value="Met repressor-like"/>
    <property type="match status" value="1"/>
</dbReference>
<organism evidence="1 2">
    <name type="scientific">Lentilactobacillus rapi</name>
    <dbReference type="NCBI Taxonomy" id="481723"/>
    <lineage>
        <taxon>Bacteria</taxon>
        <taxon>Bacillati</taxon>
        <taxon>Bacillota</taxon>
        <taxon>Bacilli</taxon>
        <taxon>Lactobacillales</taxon>
        <taxon>Lactobacillaceae</taxon>
        <taxon>Lentilactobacillus</taxon>
    </lineage>
</organism>
<dbReference type="Pfam" id="PF04221">
    <property type="entry name" value="RelB"/>
    <property type="match status" value="1"/>
</dbReference>
<dbReference type="OrthoDB" id="9804867at2"/>